<dbReference type="Pfam" id="PF13715">
    <property type="entry name" value="CarbopepD_reg_2"/>
    <property type="match status" value="1"/>
</dbReference>
<dbReference type="InterPro" id="IPR056861">
    <property type="entry name" value="HMCN1-like_VWA"/>
</dbReference>
<dbReference type="CDD" id="cd00198">
    <property type="entry name" value="vWFA"/>
    <property type="match status" value="1"/>
</dbReference>
<dbReference type="InterPro" id="IPR026444">
    <property type="entry name" value="Secre_tail"/>
</dbReference>
<keyword evidence="3" id="KW-0732">Signal</keyword>
<dbReference type="PANTHER" id="PTHR47763">
    <property type="entry name" value="ALPHA-PROTEIN KINASE VWKA"/>
    <property type="match status" value="1"/>
</dbReference>
<feature type="domain" description="VWFA" evidence="4">
    <location>
        <begin position="307"/>
        <end position="503"/>
    </location>
</feature>
<evidence type="ECO:0000256" key="1">
    <source>
        <dbReference type="ARBA" id="ARBA00004613"/>
    </source>
</evidence>
<evidence type="ECO:0000313" key="5">
    <source>
        <dbReference type="EMBL" id="MPL95771.1"/>
    </source>
</evidence>
<organism evidence="5">
    <name type="scientific">bioreactor metagenome</name>
    <dbReference type="NCBI Taxonomy" id="1076179"/>
    <lineage>
        <taxon>unclassified sequences</taxon>
        <taxon>metagenomes</taxon>
        <taxon>ecological metagenomes</taxon>
    </lineage>
</organism>
<dbReference type="EMBL" id="VSSQ01000481">
    <property type="protein sequence ID" value="MPL95771.1"/>
    <property type="molecule type" value="Genomic_DNA"/>
</dbReference>
<evidence type="ECO:0000256" key="3">
    <source>
        <dbReference type="ARBA" id="ARBA00022729"/>
    </source>
</evidence>
<dbReference type="Pfam" id="PF25106">
    <property type="entry name" value="VWA_4"/>
    <property type="match status" value="1"/>
</dbReference>
<dbReference type="SUPFAM" id="SSF49464">
    <property type="entry name" value="Carboxypeptidase regulatory domain-like"/>
    <property type="match status" value="1"/>
</dbReference>
<name>A0A644VWI1_9ZZZZ</name>
<dbReference type="GO" id="GO:0005737">
    <property type="term" value="C:cytoplasm"/>
    <property type="evidence" value="ECO:0007669"/>
    <property type="project" value="TreeGrafter"/>
</dbReference>
<keyword evidence="2" id="KW-0964">Secreted</keyword>
<dbReference type="PROSITE" id="PS50234">
    <property type="entry name" value="VWFA"/>
    <property type="match status" value="1"/>
</dbReference>
<dbReference type="Pfam" id="PF18962">
    <property type="entry name" value="Por_Secre_tail"/>
    <property type="match status" value="1"/>
</dbReference>
<dbReference type="InterPro" id="IPR002035">
    <property type="entry name" value="VWF_A"/>
</dbReference>
<dbReference type="GO" id="GO:0004674">
    <property type="term" value="F:protein serine/threonine kinase activity"/>
    <property type="evidence" value="ECO:0007669"/>
    <property type="project" value="TreeGrafter"/>
</dbReference>
<dbReference type="AlphaFoldDB" id="A0A644VWI1"/>
<comment type="subcellular location">
    <subcellularLocation>
        <location evidence="1">Secreted</location>
    </subcellularLocation>
</comment>
<dbReference type="PANTHER" id="PTHR47763:SF1">
    <property type="entry name" value="DUF659 DOMAIN-CONTAINING PROTEIN"/>
    <property type="match status" value="1"/>
</dbReference>
<gene>
    <name evidence="5" type="ORF">SDC9_41943</name>
</gene>
<dbReference type="InterPro" id="IPR052969">
    <property type="entry name" value="Thr-specific_kinase-like"/>
</dbReference>
<dbReference type="SUPFAM" id="SSF53300">
    <property type="entry name" value="vWA-like"/>
    <property type="match status" value="1"/>
</dbReference>
<comment type="caution">
    <text evidence="5">The sequence shown here is derived from an EMBL/GenBank/DDBJ whole genome shotgun (WGS) entry which is preliminary data.</text>
</comment>
<reference evidence="5" key="1">
    <citation type="submission" date="2019-08" db="EMBL/GenBank/DDBJ databases">
        <authorList>
            <person name="Kucharzyk K."/>
            <person name="Murdoch R.W."/>
            <person name="Higgins S."/>
            <person name="Loffler F."/>
        </authorList>
    </citation>
    <scope>NUCLEOTIDE SEQUENCE</scope>
</reference>
<dbReference type="SMART" id="SM00327">
    <property type="entry name" value="VWA"/>
    <property type="match status" value="1"/>
</dbReference>
<accession>A0A644VWI1</accession>
<evidence type="ECO:0000259" key="4">
    <source>
        <dbReference type="PROSITE" id="PS50234"/>
    </source>
</evidence>
<sequence length="648" mass="71590">MKTILFNLFCFLLLGNIFGQTPMLKGRVLDKETREPIPFANIIWCDGKTGALTDMEGDFIVADSAGCDTLIITYVGYNMQRLYVPSGISDVTIEMSPSAVTLDVVEVVDYAEPLVSYDYETTTVYSEEIRSIPAHKSKSVRRDKDEGFADYAPAEYSKGDAAGASSDVPSTGISAGQLTAGEVNDFTKWKLWEDINTTDLASYNNQWKLYPENRFVVQVTNEKKLPVHNATAVLMDESGSVVWSARTDNTGKAELWAGLFDNKAEKKYSINVIYDNKSYPIKKAESFQNGINFIELPVKCSEEKNVDIAFMIDATGSMGDEIAYLQSELSDVVERVKDSLPGNNIRLAIVFYRDMGDAYVVIHKDFTSNIPEAIKYLRSNGAGGGGDYPEAVDSALFVSVNELSWSEDAVARILFPVLDAPPHETQQVINNLHNTIPRAASKGIRITPLACSGVNKSTEYLLRSMALATNGTYVFLTDHSGIGNPHIAPTTDDYKVEKLNDALVRIIVSFSEAPECDKPLVDNTLQPDTAVMTMPAQRDTVVPVDSNTLVGVDSLKIDTVIPVEPQISWRYYPNPTAGPMTVEIINLPEAKEGFLYLTDLTGKLLARYEVKESNIIQVDISMYPTGTYYLTFFYGEESKLCAPVVLMH</sequence>
<evidence type="ECO:0000256" key="2">
    <source>
        <dbReference type="ARBA" id="ARBA00022525"/>
    </source>
</evidence>
<protein>
    <recommendedName>
        <fullName evidence="4">VWFA domain-containing protein</fullName>
    </recommendedName>
</protein>
<dbReference type="Gene3D" id="3.40.50.410">
    <property type="entry name" value="von Willebrand factor, type A domain"/>
    <property type="match status" value="1"/>
</dbReference>
<proteinExistence type="predicted"/>
<dbReference type="InterPro" id="IPR008969">
    <property type="entry name" value="CarboxyPept-like_regulatory"/>
</dbReference>
<dbReference type="NCBIfam" id="TIGR04183">
    <property type="entry name" value="Por_Secre_tail"/>
    <property type="match status" value="1"/>
</dbReference>
<dbReference type="InterPro" id="IPR036465">
    <property type="entry name" value="vWFA_dom_sf"/>
</dbReference>